<protein>
    <recommendedName>
        <fullName evidence="3">F-box domain-containing protein</fullName>
    </recommendedName>
</protein>
<organism evidence="1 2">
    <name type="scientific">Penicillium nalgiovense</name>
    <dbReference type="NCBI Taxonomy" id="60175"/>
    <lineage>
        <taxon>Eukaryota</taxon>
        <taxon>Fungi</taxon>
        <taxon>Dikarya</taxon>
        <taxon>Ascomycota</taxon>
        <taxon>Pezizomycotina</taxon>
        <taxon>Eurotiomycetes</taxon>
        <taxon>Eurotiomycetidae</taxon>
        <taxon>Eurotiales</taxon>
        <taxon>Aspergillaceae</taxon>
        <taxon>Penicillium</taxon>
    </lineage>
</organism>
<reference evidence="2" key="1">
    <citation type="journal article" date="2017" name="Nat. Microbiol.">
        <title>Global analysis of biosynthetic gene clusters reveals vast potential of secondary metabolite production in Penicillium species.</title>
        <authorList>
            <person name="Nielsen J.C."/>
            <person name="Grijseels S."/>
            <person name="Prigent S."/>
            <person name="Ji B."/>
            <person name="Dainat J."/>
            <person name="Nielsen K.F."/>
            <person name="Frisvad J.C."/>
            <person name="Workman M."/>
            <person name="Nielsen J."/>
        </authorList>
    </citation>
    <scope>NUCLEOTIDE SEQUENCE [LARGE SCALE GENOMIC DNA]</scope>
    <source>
        <strain evidence="2">IBT 13039</strain>
    </source>
</reference>
<evidence type="ECO:0000313" key="1">
    <source>
        <dbReference type="EMBL" id="OQE93693.1"/>
    </source>
</evidence>
<name>A0A1V6Z1W5_PENNA</name>
<dbReference type="AlphaFoldDB" id="A0A1V6Z1W5"/>
<dbReference type="EMBL" id="MOOB01000005">
    <property type="protein sequence ID" value="OQE93693.1"/>
    <property type="molecule type" value="Genomic_DNA"/>
</dbReference>
<gene>
    <name evidence="1" type="ORF">PENNAL_c0005G03478</name>
</gene>
<accession>A0A1V6Z1W5</accession>
<dbReference type="OMA" id="NARHFAN"/>
<dbReference type="SUPFAM" id="SSF52047">
    <property type="entry name" value="RNI-like"/>
    <property type="match status" value="1"/>
</dbReference>
<sequence>MPPPVPVVGTCAPHGCIRSILARRIYWTRPSHCIIQQLCFPLEIWLMIFQYLRDEESPQHISRLAQTCKSFHQELNHVIYQPVRLRRVENARHFANTISSRPDLAALVKEVRHSEDVGFSDFAGYSRPFYEALTKLQNLQTLVMRENLPPSDDGHTPQAEVQAVLTDIHYRNEDLNMRQSCLDDLEAPMMEMEDQGFPLGDAPDPFGLGFHPFDDDFSIQCWADDLTQYTYFSQDSLKDLIPALRTCHIGTDSDLDPKYNSGKYQPYIEFNETIFTLPHLRKLCITGVTFREFGLEDELIDNCATNLKELLLLNCRVSDERLELIVRFPRALERLTIKVPVSLLSQYEEEGYMSFSNELSSRHAKSLEYLDLDIYGGADIGVHLNFFDVLKEIVITPHSVLGGREGEMCLASSLQRLTIRYEEGTSLQLDNIFEEVEAARLPNLPSVICQIPDNLCEGTTSSEVRVEAEAFKSQFKDFRVELSTELVPYPLTMPKYDVCPCEDLTFYHQFPSIQNNNPTPIPIDYDSDPYDGDYPYLYDMSPPSPPRMPAFTDYDDYLDWAYEH</sequence>
<dbReference type="InterPro" id="IPR036047">
    <property type="entry name" value="F-box-like_dom_sf"/>
</dbReference>
<evidence type="ECO:0000313" key="2">
    <source>
        <dbReference type="Proteomes" id="UP000191691"/>
    </source>
</evidence>
<dbReference type="SUPFAM" id="SSF81383">
    <property type="entry name" value="F-box domain"/>
    <property type="match status" value="1"/>
</dbReference>
<dbReference type="CDD" id="cd09917">
    <property type="entry name" value="F-box_SF"/>
    <property type="match status" value="1"/>
</dbReference>
<dbReference type="InterPro" id="IPR032675">
    <property type="entry name" value="LRR_dom_sf"/>
</dbReference>
<proteinExistence type="predicted"/>
<keyword evidence="2" id="KW-1185">Reference proteome</keyword>
<dbReference type="Gene3D" id="3.80.10.10">
    <property type="entry name" value="Ribonuclease Inhibitor"/>
    <property type="match status" value="1"/>
</dbReference>
<evidence type="ECO:0008006" key="3">
    <source>
        <dbReference type="Google" id="ProtNLM"/>
    </source>
</evidence>
<dbReference type="Proteomes" id="UP000191691">
    <property type="component" value="Unassembled WGS sequence"/>
</dbReference>
<comment type="caution">
    <text evidence="1">The sequence shown here is derived from an EMBL/GenBank/DDBJ whole genome shotgun (WGS) entry which is preliminary data.</text>
</comment>